<evidence type="ECO:0000313" key="2">
    <source>
        <dbReference type="EMBL" id="ABO54304.1"/>
    </source>
</evidence>
<feature type="compositionally biased region" description="Polar residues" evidence="1">
    <location>
        <begin position="112"/>
        <end position="132"/>
    </location>
</feature>
<dbReference type="KEGG" id="bvi:Bcep1808_1294"/>
<organism evidence="2 3">
    <name type="scientific">Burkholderia vietnamiensis (strain G4 / LMG 22486)</name>
    <name type="common">Burkholderia cepacia (strain R1808)</name>
    <dbReference type="NCBI Taxonomy" id="269482"/>
    <lineage>
        <taxon>Bacteria</taxon>
        <taxon>Pseudomonadati</taxon>
        <taxon>Pseudomonadota</taxon>
        <taxon>Betaproteobacteria</taxon>
        <taxon>Burkholderiales</taxon>
        <taxon>Burkholderiaceae</taxon>
        <taxon>Burkholderia</taxon>
        <taxon>Burkholderia cepacia complex</taxon>
    </lineage>
</organism>
<dbReference type="Proteomes" id="UP000002287">
    <property type="component" value="Chromosome 1"/>
</dbReference>
<evidence type="ECO:0000313" key="3">
    <source>
        <dbReference type="Proteomes" id="UP000002287"/>
    </source>
</evidence>
<evidence type="ECO:0008006" key="4">
    <source>
        <dbReference type="Google" id="ProtNLM"/>
    </source>
</evidence>
<dbReference type="AlphaFoldDB" id="A4JDF1"/>
<feature type="region of interest" description="Disordered" evidence="1">
    <location>
        <begin position="96"/>
        <end position="132"/>
    </location>
</feature>
<protein>
    <recommendedName>
        <fullName evidence="4">Phage tail assembly protein</fullName>
    </recommendedName>
</protein>
<proteinExistence type="predicted"/>
<dbReference type="HOGENOM" id="CLU_159232_0_0_4"/>
<reference evidence="3" key="1">
    <citation type="submission" date="2007-03" db="EMBL/GenBank/DDBJ databases">
        <title>Complete sequence of chromosome 1 of Burkholderia vietnamiensis G4.</title>
        <authorList>
            <consortium name="US DOE Joint Genome Institute"/>
            <person name="Copeland A."/>
            <person name="Lucas S."/>
            <person name="Lapidus A."/>
            <person name="Barry K."/>
            <person name="Detter J.C."/>
            <person name="Glavina del Rio T."/>
            <person name="Hammon N."/>
            <person name="Israni S."/>
            <person name="Dalin E."/>
            <person name="Tice H."/>
            <person name="Pitluck S."/>
            <person name="Chain P."/>
            <person name="Malfatti S."/>
            <person name="Shin M."/>
            <person name="Vergez L."/>
            <person name="Schmutz J."/>
            <person name="Larimer F."/>
            <person name="Land M."/>
            <person name="Hauser L."/>
            <person name="Kyrpides N."/>
            <person name="Tiedje J."/>
            <person name="Richardson P."/>
        </authorList>
    </citation>
    <scope>NUCLEOTIDE SEQUENCE [LARGE SCALE GENOMIC DNA]</scope>
    <source>
        <strain evidence="3">G4 / LMG 22486</strain>
    </source>
</reference>
<dbReference type="EMBL" id="CP000614">
    <property type="protein sequence ID" value="ABO54304.1"/>
    <property type="molecule type" value="Genomic_DNA"/>
</dbReference>
<dbReference type="eggNOG" id="ENOG5033CXG">
    <property type="taxonomic scope" value="Bacteria"/>
</dbReference>
<gene>
    <name evidence="2" type="ordered locus">Bcep1808_1294</name>
</gene>
<accession>A4JDF1</accession>
<name>A4JDF1_BURVG</name>
<evidence type="ECO:0000256" key="1">
    <source>
        <dbReference type="SAM" id="MobiDB-lite"/>
    </source>
</evidence>
<sequence length="132" mass="14080">MSINTEKGSLEYGVEYPPGSGELHYDFEVRLGTIGENIEVYEQPEIIGGGVSNMRVNVAMLARCLVSLGTIPKEAITDDLLMTAVDGDYDVMMKAQDELKKKRQRPKPAAATTGSPESSSPNTASAKNGSAA</sequence>